<dbReference type="InterPro" id="IPR013766">
    <property type="entry name" value="Thioredoxin_domain"/>
</dbReference>
<accession>A0A6C0EUF8</accession>
<dbReference type="GO" id="GO:0006457">
    <property type="term" value="P:protein folding"/>
    <property type="evidence" value="ECO:0007669"/>
    <property type="project" value="TreeGrafter"/>
</dbReference>
<dbReference type="GO" id="GO:0003756">
    <property type="term" value="F:protein disulfide isomerase activity"/>
    <property type="evidence" value="ECO:0007669"/>
    <property type="project" value="TreeGrafter"/>
</dbReference>
<dbReference type="CDD" id="cd02961">
    <property type="entry name" value="PDI_a_family"/>
    <property type="match status" value="1"/>
</dbReference>
<evidence type="ECO:0000256" key="1">
    <source>
        <dbReference type="ARBA" id="ARBA00006347"/>
    </source>
</evidence>
<dbReference type="PROSITE" id="PS51352">
    <property type="entry name" value="THIOREDOXIN_2"/>
    <property type="match status" value="1"/>
</dbReference>
<reference evidence="4" key="1">
    <citation type="journal article" date="2020" name="Nature">
        <title>Giant virus diversity and host interactions through global metagenomics.</title>
        <authorList>
            <person name="Schulz F."/>
            <person name="Roux S."/>
            <person name="Paez-Espino D."/>
            <person name="Jungbluth S."/>
            <person name="Walsh D.A."/>
            <person name="Denef V.J."/>
            <person name="McMahon K.D."/>
            <person name="Konstantinidis K.T."/>
            <person name="Eloe-Fadrosh E.A."/>
            <person name="Kyrpides N.C."/>
            <person name="Woyke T."/>
        </authorList>
    </citation>
    <scope>NUCLEOTIDE SEQUENCE</scope>
    <source>
        <strain evidence="4">GVMAG-M-3300009159-65</strain>
    </source>
</reference>
<evidence type="ECO:0000259" key="3">
    <source>
        <dbReference type="PROSITE" id="PS51352"/>
    </source>
</evidence>
<dbReference type="EMBL" id="MN738935">
    <property type="protein sequence ID" value="QHT32321.1"/>
    <property type="molecule type" value="Genomic_DNA"/>
</dbReference>
<organism evidence="4">
    <name type="scientific">viral metagenome</name>
    <dbReference type="NCBI Taxonomy" id="1070528"/>
    <lineage>
        <taxon>unclassified sequences</taxon>
        <taxon>metagenomes</taxon>
        <taxon>organismal metagenomes</taxon>
    </lineage>
</organism>
<dbReference type="SUPFAM" id="SSF52833">
    <property type="entry name" value="Thioredoxin-like"/>
    <property type="match status" value="1"/>
</dbReference>
<dbReference type="PANTHER" id="PTHR45672">
    <property type="entry name" value="PROTEIN DISULFIDE-ISOMERASE C17H9.14C-RELATED"/>
    <property type="match status" value="1"/>
</dbReference>
<dbReference type="Pfam" id="PF00085">
    <property type="entry name" value="Thioredoxin"/>
    <property type="match status" value="1"/>
</dbReference>
<name>A0A6C0EUF8_9ZZZZ</name>
<protein>
    <recommendedName>
        <fullName evidence="3">Thioredoxin domain-containing protein</fullName>
    </recommendedName>
</protein>
<evidence type="ECO:0000256" key="2">
    <source>
        <dbReference type="ARBA" id="ARBA00022729"/>
    </source>
</evidence>
<comment type="similarity">
    <text evidence="1">Belongs to the protein disulfide isomerase family.</text>
</comment>
<evidence type="ECO:0000313" key="4">
    <source>
        <dbReference type="EMBL" id="QHT32321.1"/>
    </source>
</evidence>
<dbReference type="InterPro" id="IPR036249">
    <property type="entry name" value="Thioredoxin-like_sf"/>
</dbReference>
<keyword evidence="2" id="KW-0732">Signal</keyword>
<feature type="domain" description="Thioredoxin" evidence="3">
    <location>
        <begin position="18"/>
        <end position="128"/>
    </location>
</feature>
<sequence>MNIIIIVGLFITFTIMSIVIYKKYSVNKFKPNEEYKASNEVGELILFYAAWCPHSQTTLKLWYEYKKKYDKKNISFTEVDCDKNTQLADSYNIDSYPTIILLTGGTKFIFDAQMDNATLTQFINTIMK</sequence>
<dbReference type="InterPro" id="IPR051063">
    <property type="entry name" value="PDI"/>
</dbReference>
<dbReference type="AlphaFoldDB" id="A0A6C0EUF8"/>
<proteinExistence type="inferred from homology"/>
<dbReference type="GO" id="GO:0005783">
    <property type="term" value="C:endoplasmic reticulum"/>
    <property type="evidence" value="ECO:0007669"/>
    <property type="project" value="TreeGrafter"/>
</dbReference>
<dbReference type="Gene3D" id="3.40.30.10">
    <property type="entry name" value="Glutaredoxin"/>
    <property type="match status" value="1"/>
</dbReference>
<dbReference type="PANTHER" id="PTHR45672:SF3">
    <property type="entry name" value="THIOREDOXIN DOMAIN-CONTAINING PROTEIN 5"/>
    <property type="match status" value="1"/>
</dbReference>